<accession>A0A174PQI2</accession>
<evidence type="ECO:0000313" key="9">
    <source>
        <dbReference type="Proteomes" id="UP000095762"/>
    </source>
</evidence>
<dbReference type="Proteomes" id="UP000095762">
    <property type="component" value="Unassembled WGS sequence"/>
</dbReference>
<proteinExistence type="inferred from homology"/>
<name>A0A174PQI2_9FIRM</name>
<dbReference type="NCBIfam" id="TIGR00675">
    <property type="entry name" value="dcm"/>
    <property type="match status" value="1"/>
</dbReference>
<protein>
    <recommendedName>
        <fullName evidence="1">DNA (cytosine-5-)-methyltransferase</fullName>
        <ecNumber evidence="1">2.1.1.37</ecNumber>
    </recommendedName>
</protein>
<dbReference type="Gene3D" id="3.40.50.150">
    <property type="entry name" value="Vaccinia Virus protein VP39"/>
    <property type="match status" value="1"/>
</dbReference>
<dbReference type="PANTHER" id="PTHR10629">
    <property type="entry name" value="CYTOSINE-SPECIFIC METHYLTRANSFERASE"/>
    <property type="match status" value="1"/>
</dbReference>
<feature type="active site" evidence="6">
    <location>
        <position position="218"/>
    </location>
</feature>
<evidence type="ECO:0000313" key="8">
    <source>
        <dbReference type="EMBL" id="CUP61886.1"/>
    </source>
</evidence>
<dbReference type="InterPro" id="IPR050390">
    <property type="entry name" value="C5-Methyltransferase"/>
</dbReference>
<dbReference type="GO" id="GO:0044027">
    <property type="term" value="P:negative regulation of gene expression via chromosomal CpG island methylation"/>
    <property type="evidence" value="ECO:0007669"/>
    <property type="project" value="TreeGrafter"/>
</dbReference>
<keyword evidence="2 6" id="KW-0489">Methyltransferase</keyword>
<evidence type="ECO:0000256" key="5">
    <source>
        <dbReference type="ARBA" id="ARBA00022747"/>
    </source>
</evidence>
<keyword evidence="4 6" id="KW-0949">S-adenosyl-L-methionine</keyword>
<evidence type="ECO:0000256" key="4">
    <source>
        <dbReference type="ARBA" id="ARBA00022691"/>
    </source>
</evidence>
<dbReference type="InterPro" id="IPR001525">
    <property type="entry name" value="C5_MeTfrase"/>
</dbReference>
<evidence type="ECO:0000256" key="1">
    <source>
        <dbReference type="ARBA" id="ARBA00011975"/>
    </source>
</evidence>
<dbReference type="PANTHER" id="PTHR10629:SF52">
    <property type="entry name" value="DNA (CYTOSINE-5)-METHYLTRANSFERASE 1"/>
    <property type="match status" value="1"/>
</dbReference>
<evidence type="ECO:0000256" key="3">
    <source>
        <dbReference type="ARBA" id="ARBA00022679"/>
    </source>
</evidence>
<evidence type="ECO:0000256" key="2">
    <source>
        <dbReference type="ARBA" id="ARBA00022603"/>
    </source>
</evidence>
<dbReference type="RefSeq" id="WP_055059231.1">
    <property type="nucleotide sequence ID" value="NZ_CZBP01000001.1"/>
</dbReference>
<keyword evidence="3 6" id="KW-0808">Transferase</keyword>
<dbReference type="InterPro" id="IPR029063">
    <property type="entry name" value="SAM-dependent_MTases_sf"/>
</dbReference>
<sequence length="470" mass="53977">MRKYKTSKRGLTFSITPDEQYYPGSHYVYEVRRNCIIIRPSEEGMTVSRKKCGVKEKALFDIRQKDVRRTVSTSDYLEMEVKEDRIVVRCVREIRNRIISLEEVMKEFCISKANLSIAAGMEGQITFDEYLASITEDTQLENDLKQVFSVMSLFSGAGMLDWAFYKDPAFEIRFACDYDKGACESYRHNIGDHIFHGDVRTIHGNDDPYNLFIGGPSCKPFSASNRRKMAGDHQDVDLVNEYIRITKENRPEVFVIENVPQFITCEHGRYMDRVMNGLGNTYEITSAIVRDTDVGGYTLRKRAILIGSRIGLIRLPDKVIHPIRTVREALEKVNPEWFNYTDQTVSRPETVKNMSYVRPGHNFKDIPELRDNPNMHSDRYYRLDLNSPSPTIVNWRKLPLIHPTENRTLTVAEASALMGFNKEFQFHGSLDSRQQQCGNGCTLAIGKLIKETVKKALSAFHNKGNVPVIN</sequence>
<comment type="similarity">
    <text evidence="6 7">Belongs to the class I-like SAM-binding methyltransferase superfamily. C5-methyltransferase family.</text>
</comment>
<dbReference type="GO" id="GO:0003677">
    <property type="term" value="F:DNA binding"/>
    <property type="evidence" value="ECO:0007669"/>
    <property type="project" value="TreeGrafter"/>
</dbReference>
<dbReference type="PRINTS" id="PR00105">
    <property type="entry name" value="C5METTRFRASE"/>
</dbReference>
<evidence type="ECO:0000256" key="7">
    <source>
        <dbReference type="RuleBase" id="RU000416"/>
    </source>
</evidence>
<evidence type="ECO:0000256" key="6">
    <source>
        <dbReference type="PROSITE-ProRule" id="PRU01016"/>
    </source>
</evidence>
<dbReference type="AlphaFoldDB" id="A0A174PQI2"/>
<gene>
    <name evidence="8" type="primary">haeIIIM</name>
    <name evidence="8" type="ORF">ERS852569_00198</name>
</gene>
<dbReference type="PROSITE" id="PS51679">
    <property type="entry name" value="SAM_MT_C5"/>
    <property type="match status" value="1"/>
</dbReference>
<dbReference type="SUPFAM" id="SSF53335">
    <property type="entry name" value="S-adenosyl-L-methionine-dependent methyltransferases"/>
    <property type="match status" value="1"/>
</dbReference>
<reference evidence="8 9" key="1">
    <citation type="submission" date="2015-09" db="EMBL/GenBank/DDBJ databases">
        <authorList>
            <consortium name="Pathogen Informatics"/>
        </authorList>
    </citation>
    <scope>NUCLEOTIDE SEQUENCE [LARGE SCALE GENOMIC DNA]</scope>
    <source>
        <strain evidence="8 9">2789STDY5834957</strain>
    </source>
</reference>
<dbReference type="GO" id="GO:0003886">
    <property type="term" value="F:DNA (cytosine-5-)-methyltransferase activity"/>
    <property type="evidence" value="ECO:0007669"/>
    <property type="project" value="UniProtKB-EC"/>
</dbReference>
<dbReference type="Pfam" id="PF00145">
    <property type="entry name" value="DNA_methylase"/>
    <property type="match status" value="1"/>
</dbReference>
<dbReference type="GO" id="GO:0009307">
    <property type="term" value="P:DNA restriction-modification system"/>
    <property type="evidence" value="ECO:0007669"/>
    <property type="project" value="UniProtKB-KW"/>
</dbReference>
<keyword evidence="5" id="KW-0680">Restriction system</keyword>
<dbReference type="Gene3D" id="3.90.120.10">
    <property type="entry name" value="DNA Methylase, subunit A, domain 2"/>
    <property type="match status" value="1"/>
</dbReference>
<organism evidence="8 9">
    <name type="scientific">Blautia obeum</name>
    <dbReference type="NCBI Taxonomy" id="40520"/>
    <lineage>
        <taxon>Bacteria</taxon>
        <taxon>Bacillati</taxon>
        <taxon>Bacillota</taxon>
        <taxon>Clostridia</taxon>
        <taxon>Lachnospirales</taxon>
        <taxon>Lachnospiraceae</taxon>
        <taxon>Blautia</taxon>
    </lineage>
</organism>
<dbReference type="GO" id="GO:0032259">
    <property type="term" value="P:methylation"/>
    <property type="evidence" value="ECO:0007669"/>
    <property type="project" value="UniProtKB-KW"/>
</dbReference>
<dbReference type="EMBL" id="CZBP01000001">
    <property type="protein sequence ID" value="CUP61886.1"/>
    <property type="molecule type" value="Genomic_DNA"/>
</dbReference>
<dbReference type="EC" id="2.1.1.37" evidence="1"/>